<name>A0ABR1TIR4_9PEZI</name>
<protein>
    <recommendedName>
        <fullName evidence="3">SprT-like domain-containing protein</fullName>
    </recommendedName>
</protein>
<dbReference type="Proteomes" id="UP001446871">
    <property type="component" value="Unassembled WGS sequence"/>
</dbReference>
<keyword evidence="2" id="KW-1185">Reference proteome</keyword>
<reference evidence="1 2" key="1">
    <citation type="submission" date="2023-01" db="EMBL/GenBank/DDBJ databases">
        <title>Analysis of 21 Apiospora genomes using comparative genomics revels a genus with tremendous synthesis potential of carbohydrate active enzymes and secondary metabolites.</title>
        <authorList>
            <person name="Sorensen T."/>
        </authorList>
    </citation>
    <scope>NUCLEOTIDE SEQUENCE [LARGE SCALE GENOMIC DNA]</scope>
    <source>
        <strain evidence="1 2">CBS 83171</strain>
    </source>
</reference>
<evidence type="ECO:0008006" key="3">
    <source>
        <dbReference type="Google" id="ProtNLM"/>
    </source>
</evidence>
<comment type="caution">
    <text evidence="1">The sequence shown here is derived from an EMBL/GenBank/DDBJ whole genome shotgun (WGS) entry which is preliminary data.</text>
</comment>
<organism evidence="1 2">
    <name type="scientific">Apiospora saccharicola</name>
    <dbReference type="NCBI Taxonomy" id="335842"/>
    <lineage>
        <taxon>Eukaryota</taxon>
        <taxon>Fungi</taxon>
        <taxon>Dikarya</taxon>
        <taxon>Ascomycota</taxon>
        <taxon>Pezizomycotina</taxon>
        <taxon>Sordariomycetes</taxon>
        <taxon>Xylariomycetidae</taxon>
        <taxon>Amphisphaeriales</taxon>
        <taxon>Apiosporaceae</taxon>
        <taxon>Apiospora</taxon>
    </lineage>
</organism>
<evidence type="ECO:0000313" key="1">
    <source>
        <dbReference type="EMBL" id="KAK8046267.1"/>
    </source>
</evidence>
<sequence>MRRDAADILRTWERTALHQYADYGIQEELVCDLRHLYECLDRLFFEGILRKKYKEHDDFHRQRPCERVRLDIFDSMPSGWCGLSRYFGVRRHAFASGGGIGKCCRGLRRSSGSDVVGVCCNDDGKRDEEEMIEYGEHPGATVWTSMLYRSAKSIRRRRRLRIGLVLRSPNNGDHYGIEHLLRALVHEMCHAYIEKMWEPHWPDADYETFVRKGGHGGHGVLWQALCWKAFEEIESWGVDSAQGLRRLEPMLADLVMNRTGVVEMPEETQTIFRSLGPGLV</sequence>
<gene>
    <name evidence="1" type="ORF">PG996_014331</name>
</gene>
<evidence type="ECO:0000313" key="2">
    <source>
        <dbReference type="Proteomes" id="UP001446871"/>
    </source>
</evidence>
<proteinExistence type="predicted"/>
<accession>A0ABR1TIR4</accession>
<dbReference type="EMBL" id="JAQQWM010000009">
    <property type="protein sequence ID" value="KAK8046267.1"/>
    <property type="molecule type" value="Genomic_DNA"/>
</dbReference>